<dbReference type="OrthoDB" id="34297at10239"/>
<dbReference type="KEGG" id="vg:40086243"/>
<protein>
    <submittedName>
        <fullName evidence="1">Uncharacterized protein</fullName>
    </submittedName>
</protein>
<evidence type="ECO:0000313" key="2">
    <source>
        <dbReference type="Proteomes" id="UP000225204"/>
    </source>
</evidence>
<sequence>MATSIYPPNYQTPVGQVRSLIPDIKKYDDPENPLADAAYIFEDDQIQAFLAVNGDKVKLAAAQAIDALAINEAYISKKIRTEDLSTDGPAVADAMRKGADALRRQQRDEDQALGLEENFVVTDFVEYCEPFRLY</sequence>
<dbReference type="Proteomes" id="UP000225204">
    <property type="component" value="Segment"/>
</dbReference>
<keyword evidence="2" id="KW-1185">Reference proteome</keyword>
<gene>
    <name evidence="1" type="primary">31</name>
    <name evidence="1" type="ORF">SEA_MOLIVIA_31</name>
</gene>
<evidence type="ECO:0000313" key="1">
    <source>
        <dbReference type="EMBL" id="ASX99255.1"/>
    </source>
</evidence>
<dbReference type="RefSeq" id="YP_009610155.1">
    <property type="nucleotide sequence ID" value="NC_042001.1"/>
</dbReference>
<accession>A0A286N4E8</accession>
<name>A0A286N4E8_9CAUD</name>
<dbReference type="EMBL" id="MF185731">
    <property type="protein sequence ID" value="ASX99255.1"/>
    <property type="molecule type" value="Genomic_DNA"/>
</dbReference>
<dbReference type="GeneID" id="40086243"/>
<reference evidence="2" key="1">
    <citation type="submission" date="2017-06" db="EMBL/GenBank/DDBJ databases">
        <authorList>
            <person name="Kim H.J."/>
            <person name="Triplett B.A."/>
        </authorList>
    </citation>
    <scope>NUCLEOTIDE SEQUENCE [LARGE SCALE GENOMIC DNA]</scope>
</reference>
<organism evidence="1 2">
    <name type="scientific">Arthrobacter phage Molivia</name>
    <dbReference type="NCBI Taxonomy" id="2015839"/>
    <lineage>
        <taxon>Viruses</taxon>
        <taxon>Duplodnaviria</taxon>
        <taxon>Heunggongvirae</taxon>
        <taxon>Uroviricota</taxon>
        <taxon>Caudoviricetes</taxon>
        <taxon>Amigovirus</taxon>
        <taxon>Amigovirus molivia</taxon>
    </lineage>
</organism>
<proteinExistence type="predicted"/>